<dbReference type="GO" id="GO:0102710">
    <property type="term" value="F:D-inositol-3-phosphate glycosyltransferase activity"/>
    <property type="evidence" value="ECO:0007669"/>
    <property type="project" value="UniProtKB-EC"/>
</dbReference>
<keyword evidence="1 3" id="KW-0808">Transferase</keyword>
<dbReference type="KEGG" id="snep:Enr13x_11480"/>
<dbReference type="PANTHER" id="PTHR46401">
    <property type="entry name" value="GLYCOSYLTRANSFERASE WBBK-RELATED"/>
    <property type="match status" value="1"/>
</dbReference>
<evidence type="ECO:0000313" key="4">
    <source>
        <dbReference type="Proteomes" id="UP000319004"/>
    </source>
</evidence>
<name>A0A518HKH2_9BACT</name>
<dbReference type="PANTHER" id="PTHR46401:SF2">
    <property type="entry name" value="GLYCOSYLTRANSFERASE WBBK-RELATED"/>
    <property type="match status" value="1"/>
</dbReference>
<dbReference type="CDD" id="cd03809">
    <property type="entry name" value="GT4_MtfB-like"/>
    <property type="match status" value="1"/>
</dbReference>
<keyword evidence="4" id="KW-1185">Reference proteome</keyword>
<dbReference type="GO" id="GO:0009103">
    <property type="term" value="P:lipopolysaccharide biosynthetic process"/>
    <property type="evidence" value="ECO:0007669"/>
    <property type="project" value="TreeGrafter"/>
</dbReference>
<dbReference type="EC" id="2.4.1.250" evidence="3"/>
<dbReference type="Pfam" id="PF13692">
    <property type="entry name" value="Glyco_trans_1_4"/>
    <property type="match status" value="1"/>
</dbReference>
<dbReference type="InterPro" id="IPR028098">
    <property type="entry name" value="Glyco_trans_4-like_N"/>
</dbReference>
<organism evidence="3 4">
    <name type="scientific">Stieleria neptunia</name>
    <dbReference type="NCBI Taxonomy" id="2527979"/>
    <lineage>
        <taxon>Bacteria</taxon>
        <taxon>Pseudomonadati</taxon>
        <taxon>Planctomycetota</taxon>
        <taxon>Planctomycetia</taxon>
        <taxon>Pirellulales</taxon>
        <taxon>Pirellulaceae</taxon>
        <taxon>Stieleria</taxon>
    </lineage>
</organism>
<dbReference type="EMBL" id="CP037423">
    <property type="protein sequence ID" value="QDV41310.1"/>
    <property type="molecule type" value="Genomic_DNA"/>
</dbReference>
<proteinExistence type="predicted"/>
<dbReference type="Proteomes" id="UP000319004">
    <property type="component" value="Chromosome"/>
</dbReference>
<evidence type="ECO:0000259" key="2">
    <source>
        <dbReference type="Pfam" id="PF13439"/>
    </source>
</evidence>
<accession>A0A518HKH2</accession>
<keyword evidence="3" id="KW-0328">Glycosyltransferase</keyword>
<dbReference type="Gene3D" id="3.40.50.2000">
    <property type="entry name" value="Glycogen Phosphorylase B"/>
    <property type="match status" value="2"/>
</dbReference>
<evidence type="ECO:0000256" key="1">
    <source>
        <dbReference type="ARBA" id="ARBA00022679"/>
    </source>
</evidence>
<feature type="domain" description="Glycosyltransferase subfamily 4-like N-terminal" evidence="2">
    <location>
        <begin position="2"/>
        <end position="149"/>
    </location>
</feature>
<dbReference type="Pfam" id="PF13439">
    <property type="entry name" value="Glyco_transf_4"/>
    <property type="match status" value="1"/>
</dbReference>
<gene>
    <name evidence="3" type="primary">mshA_3</name>
    <name evidence="3" type="ORF">Enr13x_11480</name>
</gene>
<dbReference type="AlphaFoldDB" id="A0A518HKH2"/>
<evidence type="ECO:0000313" key="3">
    <source>
        <dbReference type="EMBL" id="QDV41310.1"/>
    </source>
</evidence>
<reference evidence="3 4" key="1">
    <citation type="submission" date="2019-03" db="EMBL/GenBank/DDBJ databases">
        <title>Deep-cultivation of Planctomycetes and their phenomic and genomic characterization uncovers novel biology.</title>
        <authorList>
            <person name="Wiegand S."/>
            <person name="Jogler M."/>
            <person name="Boedeker C."/>
            <person name="Pinto D."/>
            <person name="Vollmers J."/>
            <person name="Rivas-Marin E."/>
            <person name="Kohn T."/>
            <person name="Peeters S.H."/>
            <person name="Heuer A."/>
            <person name="Rast P."/>
            <person name="Oberbeckmann S."/>
            <person name="Bunk B."/>
            <person name="Jeske O."/>
            <person name="Meyerdierks A."/>
            <person name="Storesund J.E."/>
            <person name="Kallscheuer N."/>
            <person name="Luecker S."/>
            <person name="Lage O.M."/>
            <person name="Pohl T."/>
            <person name="Merkel B.J."/>
            <person name="Hornburger P."/>
            <person name="Mueller R.-W."/>
            <person name="Bruemmer F."/>
            <person name="Labrenz M."/>
            <person name="Spormann A.M."/>
            <person name="Op den Camp H."/>
            <person name="Overmann J."/>
            <person name="Amann R."/>
            <person name="Jetten M.S.M."/>
            <person name="Mascher T."/>
            <person name="Medema M.H."/>
            <person name="Devos D.P."/>
            <person name="Kaster A.-K."/>
            <person name="Ovreas L."/>
            <person name="Rohde M."/>
            <person name="Galperin M.Y."/>
            <person name="Jogler C."/>
        </authorList>
    </citation>
    <scope>NUCLEOTIDE SEQUENCE [LARGE SCALE GENOMIC DNA]</scope>
    <source>
        <strain evidence="3 4">Enr13</strain>
    </source>
</reference>
<sequence length="363" mass="40770">MSAQGHDVEYWTSPHFAGRLAVPHAGGRKWLGYVDQFIAYPSMLARRVRREPRSTLFVVTDHALGPWVPRIARRPHVIHCHDFLAQRSAVGELPENPTSWTGQRYQALIRRGYRRGQNFISVSHRTRDDLHRFLGRQPLASEVVHNGLNGDFRVLAVEDAQRCLRKHLTAEDASGFLLHVGGNQWYKNRCGVVELYRAWCKMVSRPVPLWLVGAKPAAALIEASKQIPNGGRVRFLTGLTNEEVIAAYNMASLFLFPSLEEGFGWPIAEAMACGTQVITTNAPPMTEVGGDAAIYHRRSSMDEREQWARDGAELIAKCLNQTSDQKQRGIESSLINAKRFDTGRALGQYEAIYREVLATSRVA</sequence>
<protein>
    <submittedName>
        <fullName evidence="3">D-inositol-3-phosphate glycosyltransferase</fullName>
        <ecNumber evidence="3">2.4.1.250</ecNumber>
    </submittedName>
</protein>
<dbReference type="SUPFAM" id="SSF53756">
    <property type="entry name" value="UDP-Glycosyltransferase/glycogen phosphorylase"/>
    <property type="match status" value="1"/>
</dbReference>